<gene>
    <name evidence="2" type="ORF">N658DRAFT_559716</name>
</gene>
<evidence type="ECO:0000256" key="1">
    <source>
        <dbReference type="SAM" id="MobiDB-lite"/>
    </source>
</evidence>
<feature type="compositionally biased region" description="Polar residues" evidence="1">
    <location>
        <begin position="442"/>
        <end position="451"/>
    </location>
</feature>
<feature type="region of interest" description="Disordered" evidence="1">
    <location>
        <begin position="369"/>
        <end position="493"/>
    </location>
</feature>
<feature type="compositionally biased region" description="Polar residues" evidence="1">
    <location>
        <begin position="151"/>
        <end position="172"/>
    </location>
</feature>
<dbReference type="Proteomes" id="UP001305647">
    <property type="component" value="Unassembled WGS sequence"/>
</dbReference>
<feature type="compositionally biased region" description="Basic and acidic residues" evidence="1">
    <location>
        <begin position="202"/>
        <end position="225"/>
    </location>
</feature>
<dbReference type="EMBL" id="MU863641">
    <property type="protein sequence ID" value="KAK4100446.1"/>
    <property type="molecule type" value="Genomic_DNA"/>
</dbReference>
<feature type="compositionally biased region" description="Basic and acidic residues" evidence="1">
    <location>
        <begin position="9"/>
        <end position="40"/>
    </location>
</feature>
<feature type="compositionally biased region" description="Acidic residues" evidence="1">
    <location>
        <begin position="404"/>
        <end position="427"/>
    </location>
</feature>
<feature type="compositionally biased region" description="Basic and acidic residues" evidence="1">
    <location>
        <begin position="394"/>
        <end position="403"/>
    </location>
</feature>
<evidence type="ECO:0000313" key="2">
    <source>
        <dbReference type="EMBL" id="KAK4100446.1"/>
    </source>
</evidence>
<feature type="compositionally biased region" description="Polar residues" evidence="1">
    <location>
        <begin position="180"/>
        <end position="200"/>
    </location>
</feature>
<proteinExistence type="predicted"/>
<sequence>MHQGLEQAWELKKIGKQPWHLDEEYRMIQEKPKTHGKDKPSNTSQRGGNNSRKPKRPVDPERPRRALEGEKAAKAAESHNSYWRRGIPRPLRSSASEPVANPWLTARERLNNQEANARASSSRPAPNHPSGGAPAGNRPANHADIGPRCHPSNTKQQGRHSSGSRQPENGQMDSRYYYNNRHSNAGQPTRQQPNEQQSGGRKSPERHQGRQHNPDSRRSPDVKEESDTEQARLNIRSAKSPQPIQPLPPLRPATKQRIAIARLTPPAAKELRDEKEIFESLFHQAEERLLRQFAGILLEHNKKLAEKMEKNTEMLERHQNWIANHRWVRESIEKDLQQQQKKVQRFHEGNLWQHLHTPQPQRIRYHSPAAGSYYSSSSSSEDENNSVEGDTEELAWRAARERSEDDDDSEDEDEEEDEEGHDDDEDYVLPSVEGAEEEGSDDSQPGLSTSARGKKRKAGVQKTKPNYSKKRAAQTLNETPVQRSKGKKSLERPPWVLKETPVVNPFLTRITAEQAE</sequence>
<dbReference type="AlphaFoldDB" id="A0AAN6Q0C1"/>
<reference evidence="2" key="1">
    <citation type="journal article" date="2023" name="Mol. Phylogenet. Evol.">
        <title>Genome-scale phylogeny and comparative genomics of the fungal order Sordariales.</title>
        <authorList>
            <person name="Hensen N."/>
            <person name="Bonometti L."/>
            <person name="Westerberg I."/>
            <person name="Brannstrom I.O."/>
            <person name="Guillou S."/>
            <person name="Cros-Aarteil S."/>
            <person name="Calhoun S."/>
            <person name="Haridas S."/>
            <person name="Kuo A."/>
            <person name="Mondo S."/>
            <person name="Pangilinan J."/>
            <person name="Riley R."/>
            <person name="LaButti K."/>
            <person name="Andreopoulos B."/>
            <person name="Lipzen A."/>
            <person name="Chen C."/>
            <person name="Yan M."/>
            <person name="Daum C."/>
            <person name="Ng V."/>
            <person name="Clum A."/>
            <person name="Steindorff A."/>
            <person name="Ohm R.A."/>
            <person name="Martin F."/>
            <person name="Silar P."/>
            <person name="Natvig D.O."/>
            <person name="Lalanne C."/>
            <person name="Gautier V."/>
            <person name="Ament-Velasquez S.L."/>
            <person name="Kruys A."/>
            <person name="Hutchinson M.I."/>
            <person name="Powell A.J."/>
            <person name="Barry K."/>
            <person name="Miller A.N."/>
            <person name="Grigoriev I.V."/>
            <person name="Debuchy R."/>
            <person name="Gladieux P."/>
            <person name="Hiltunen Thoren M."/>
            <person name="Johannesson H."/>
        </authorList>
    </citation>
    <scope>NUCLEOTIDE SEQUENCE</scope>
    <source>
        <strain evidence="2">CBS 757.83</strain>
    </source>
</reference>
<feature type="compositionally biased region" description="Low complexity" evidence="1">
    <location>
        <begin position="115"/>
        <end position="130"/>
    </location>
</feature>
<feature type="compositionally biased region" description="Polar residues" evidence="1">
    <location>
        <begin position="41"/>
        <end position="51"/>
    </location>
</feature>
<keyword evidence="3" id="KW-1185">Reference proteome</keyword>
<feature type="compositionally biased region" description="Acidic residues" evidence="1">
    <location>
        <begin position="380"/>
        <end position="393"/>
    </location>
</feature>
<accession>A0AAN6Q0C1</accession>
<protein>
    <submittedName>
        <fullName evidence="2">Uncharacterized protein</fullName>
    </submittedName>
</protein>
<evidence type="ECO:0000313" key="3">
    <source>
        <dbReference type="Proteomes" id="UP001305647"/>
    </source>
</evidence>
<comment type="caution">
    <text evidence="2">The sequence shown here is derived from an EMBL/GenBank/DDBJ whole genome shotgun (WGS) entry which is preliminary data.</text>
</comment>
<name>A0AAN6Q0C1_9PEZI</name>
<feature type="region of interest" description="Disordered" evidence="1">
    <location>
        <begin position="1"/>
        <end position="253"/>
    </location>
</feature>
<reference evidence="2" key="2">
    <citation type="submission" date="2023-05" db="EMBL/GenBank/DDBJ databases">
        <authorList>
            <consortium name="Lawrence Berkeley National Laboratory"/>
            <person name="Steindorff A."/>
            <person name="Hensen N."/>
            <person name="Bonometti L."/>
            <person name="Westerberg I."/>
            <person name="Brannstrom I.O."/>
            <person name="Guillou S."/>
            <person name="Cros-Aarteil S."/>
            <person name="Calhoun S."/>
            <person name="Haridas S."/>
            <person name="Kuo A."/>
            <person name="Mondo S."/>
            <person name="Pangilinan J."/>
            <person name="Riley R."/>
            <person name="Labutti K."/>
            <person name="Andreopoulos B."/>
            <person name="Lipzen A."/>
            <person name="Chen C."/>
            <person name="Yanf M."/>
            <person name="Daum C."/>
            <person name="Ng V."/>
            <person name="Clum A."/>
            <person name="Ohm R."/>
            <person name="Martin F."/>
            <person name="Silar P."/>
            <person name="Natvig D."/>
            <person name="Lalanne C."/>
            <person name="Gautier V."/>
            <person name="Ament-Velasquez S.L."/>
            <person name="Kruys A."/>
            <person name="Hutchinson M.I."/>
            <person name="Powell A.J."/>
            <person name="Barry K."/>
            <person name="Miller A.N."/>
            <person name="Grigoriev I.V."/>
            <person name="Debuchy R."/>
            <person name="Gladieux P."/>
            <person name="Thoren M.H."/>
            <person name="Johannesson H."/>
        </authorList>
    </citation>
    <scope>NUCLEOTIDE SEQUENCE</scope>
    <source>
        <strain evidence="2">CBS 757.83</strain>
    </source>
</reference>
<feature type="compositionally biased region" description="Basic and acidic residues" evidence="1">
    <location>
        <begin position="56"/>
        <end position="77"/>
    </location>
</feature>
<organism evidence="2 3">
    <name type="scientific">Parathielavia hyrcaniae</name>
    <dbReference type="NCBI Taxonomy" id="113614"/>
    <lineage>
        <taxon>Eukaryota</taxon>
        <taxon>Fungi</taxon>
        <taxon>Dikarya</taxon>
        <taxon>Ascomycota</taxon>
        <taxon>Pezizomycotina</taxon>
        <taxon>Sordariomycetes</taxon>
        <taxon>Sordariomycetidae</taxon>
        <taxon>Sordariales</taxon>
        <taxon>Chaetomiaceae</taxon>
        <taxon>Parathielavia</taxon>
    </lineage>
</organism>